<evidence type="ECO:0000313" key="2">
    <source>
        <dbReference type="Proteomes" id="UP000267081"/>
    </source>
</evidence>
<sequence>MTSQAEPRNVTGTGAVSAGPCTFRGLSLRDTSGSANVVTLFDNASAASGTVVATIALAANGSGHVNAPDGLRCAAGLYLQAAGALVGSVWVG</sequence>
<accession>A0A3R9F0G7</accession>
<dbReference type="OrthoDB" id="9898657at2"/>
<gene>
    <name evidence="1" type="ORF">EIY87_00370</name>
</gene>
<evidence type="ECO:0000313" key="1">
    <source>
        <dbReference type="EMBL" id="RSD26351.1"/>
    </source>
</evidence>
<reference evidence="1 2" key="1">
    <citation type="submission" date="2018-12" db="EMBL/GenBank/DDBJ databases">
        <title>Amycolatopsis eburnea sp. nov. actinomycete associate with arbuscular mycorrhiza fungal spore.</title>
        <authorList>
            <person name="Lumyong S."/>
            <person name="Chaiya L."/>
        </authorList>
    </citation>
    <scope>NUCLEOTIDE SEQUENCE [LARGE SCALE GENOMIC DNA]</scope>
    <source>
        <strain evidence="1 2">GLM-1</strain>
    </source>
</reference>
<name>A0A3R9F0G7_9PSEU</name>
<comment type="caution">
    <text evidence="1">The sequence shown here is derived from an EMBL/GenBank/DDBJ whole genome shotgun (WGS) entry which is preliminary data.</text>
</comment>
<protein>
    <submittedName>
        <fullName evidence="1">Uncharacterized protein</fullName>
    </submittedName>
</protein>
<dbReference type="EMBL" id="RSEC01000006">
    <property type="protein sequence ID" value="RSD26351.1"/>
    <property type="molecule type" value="Genomic_DNA"/>
</dbReference>
<organism evidence="1 2">
    <name type="scientific">Amycolatopsis eburnea</name>
    <dbReference type="NCBI Taxonomy" id="2267691"/>
    <lineage>
        <taxon>Bacteria</taxon>
        <taxon>Bacillati</taxon>
        <taxon>Actinomycetota</taxon>
        <taxon>Actinomycetes</taxon>
        <taxon>Pseudonocardiales</taxon>
        <taxon>Pseudonocardiaceae</taxon>
        <taxon>Amycolatopsis</taxon>
    </lineage>
</organism>
<dbReference type="Proteomes" id="UP000267081">
    <property type="component" value="Unassembled WGS sequence"/>
</dbReference>
<keyword evidence="2" id="KW-1185">Reference proteome</keyword>
<proteinExistence type="predicted"/>
<dbReference type="AlphaFoldDB" id="A0A3R9F0G7"/>
<dbReference type="RefSeq" id="WP_125305608.1">
    <property type="nucleotide sequence ID" value="NZ_RSEC01000006.1"/>
</dbReference>